<evidence type="ECO:0000259" key="3">
    <source>
        <dbReference type="PROSITE" id="PS50157"/>
    </source>
</evidence>
<organism evidence="4 5">
    <name type="scientific">Clathrospora elynae</name>
    <dbReference type="NCBI Taxonomy" id="706981"/>
    <lineage>
        <taxon>Eukaryota</taxon>
        <taxon>Fungi</taxon>
        <taxon>Dikarya</taxon>
        <taxon>Ascomycota</taxon>
        <taxon>Pezizomycotina</taxon>
        <taxon>Dothideomycetes</taxon>
        <taxon>Pleosporomycetidae</taxon>
        <taxon>Pleosporales</taxon>
        <taxon>Diademaceae</taxon>
        <taxon>Clathrospora</taxon>
    </lineage>
</organism>
<dbReference type="GO" id="GO:0008270">
    <property type="term" value="F:zinc ion binding"/>
    <property type="evidence" value="ECO:0007669"/>
    <property type="project" value="UniProtKB-KW"/>
</dbReference>
<feature type="compositionally biased region" description="Polar residues" evidence="2">
    <location>
        <begin position="325"/>
        <end position="349"/>
    </location>
</feature>
<proteinExistence type="predicted"/>
<dbReference type="AlphaFoldDB" id="A0A6A5SPT2"/>
<dbReference type="Proteomes" id="UP000800038">
    <property type="component" value="Unassembled WGS sequence"/>
</dbReference>
<keyword evidence="1" id="KW-0863">Zinc-finger</keyword>
<evidence type="ECO:0000313" key="4">
    <source>
        <dbReference type="EMBL" id="KAF1941688.1"/>
    </source>
</evidence>
<feature type="region of interest" description="Disordered" evidence="2">
    <location>
        <begin position="317"/>
        <end position="394"/>
    </location>
</feature>
<dbReference type="EMBL" id="ML976044">
    <property type="protein sequence ID" value="KAF1941688.1"/>
    <property type="molecule type" value="Genomic_DNA"/>
</dbReference>
<feature type="compositionally biased region" description="Polar residues" evidence="2">
    <location>
        <begin position="363"/>
        <end position="394"/>
    </location>
</feature>
<dbReference type="InterPro" id="IPR013087">
    <property type="entry name" value="Znf_C2H2_type"/>
</dbReference>
<keyword evidence="1" id="KW-0479">Metal-binding</keyword>
<dbReference type="OrthoDB" id="3940153at2759"/>
<evidence type="ECO:0000256" key="2">
    <source>
        <dbReference type="SAM" id="MobiDB-lite"/>
    </source>
</evidence>
<dbReference type="PROSITE" id="PS50157">
    <property type="entry name" value="ZINC_FINGER_C2H2_2"/>
    <property type="match status" value="1"/>
</dbReference>
<protein>
    <recommendedName>
        <fullName evidence="3">C2H2-type domain-containing protein</fullName>
    </recommendedName>
</protein>
<sequence>MSRRTYHRDGKRVDSAMYRPLSPEDQLPSPGRVHDSQCMAASSIVPYSAPRSQVNTRPGHAPTSMHWKSQSSVPAHVYDELGPLGHPSSGIKEDLATIESRLGIQVYDAPTTTHSSFPSIPPLPLPWATASSSSATIASTTNPTGNNIICCGRCGVEFTGVYRRGNLARHVRQKHAEAKGGPYTCTADGCYSVFARQDARLKHARKNHPGLHSEPVHRRQGLDRDSYIITHNSGPYDVPASMYSSKVHTLPIRSRRGSEYPSNTSSLGGDYQQHESDDSQNRQPMDPSAAIYQPTAQIYGSSYTTPMQYQDPQAARNDHYGTVGMSAQSSSQGFDTRSSPYHTSTNTGPCSIYEPTDPMLLSPFTSPNEYRRTSVSSQASQDVTPQRVTPSRLSIPSARIQADSELSIAGMSPCIDPALLRGSYDNNRSQDLDADFDWGEWINRP</sequence>
<evidence type="ECO:0000256" key="1">
    <source>
        <dbReference type="PROSITE-ProRule" id="PRU00042"/>
    </source>
</evidence>
<feature type="region of interest" description="Disordered" evidence="2">
    <location>
        <begin position="1"/>
        <end position="34"/>
    </location>
</feature>
<reference evidence="4" key="1">
    <citation type="journal article" date="2020" name="Stud. Mycol.">
        <title>101 Dothideomycetes genomes: a test case for predicting lifestyles and emergence of pathogens.</title>
        <authorList>
            <person name="Haridas S."/>
            <person name="Albert R."/>
            <person name="Binder M."/>
            <person name="Bloem J."/>
            <person name="Labutti K."/>
            <person name="Salamov A."/>
            <person name="Andreopoulos B."/>
            <person name="Baker S."/>
            <person name="Barry K."/>
            <person name="Bills G."/>
            <person name="Bluhm B."/>
            <person name="Cannon C."/>
            <person name="Castanera R."/>
            <person name="Culley D."/>
            <person name="Daum C."/>
            <person name="Ezra D."/>
            <person name="Gonzalez J."/>
            <person name="Henrissat B."/>
            <person name="Kuo A."/>
            <person name="Liang C."/>
            <person name="Lipzen A."/>
            <person name="Lutzoni F."/>
            <person name="Magnuson J."/>
            <person name="Mondo S."/>
            <person name="Nolan M."/>
            <person name="Ohm R."/>
            <person name="Pangilinan J."/>
            <person name="Park H.-J."/>
            <person name="Ramirez L."/>
            <person name="Alfaro M."/>
            <person name="Sun H."/>
            <person name="Tritt A."/>
            <person name="Yoshinaga Y."/>
            <person name="Zwiers L.-H."/>
            <person name="Turgeon B."/>
            <person name="Goodwin S."/>
            <person name="Spatafora J."/>
            <person name="Crous P."/>
            <person name="Grigoriev I."/>
        </authorList>
    </citation>
    <scope>NUCLEOTIDE SEQUENCE</scope>
    <source>
        <strain evidence="4">CBS 161.51</strain>
    </source>
</reference>
<feature type="domain" description="C2H2-type" evidence="3">
    <location>
        <begin position="183"/>
        <end position="213"/>
    </location>
</feature>
<feature type="region of interest" description="Disordered" evidence="2">
    <location>
        <begin position="249"/>
        <end position="287"/>
    </location>
</feature>
<name>A0A6A5SPT2_9PLEO</name>
<gene>
    <name evidence="4" type="ORF">EJ02DRAFT_422840</name>
</gene>
<dbReference type="Gene3D" id="3.30.160.60">
    <property type="entry name" value="Classic Zinc Finger"/>
    <property type="match status" value="1"/>
</dbReference>
<dbReference type="PROSITE" id="PS00028">
    <property type="entry name" value="ZINC_FINGER_C2H2_1"/>
    <property type="match status" value="1"/>
</dbReference>
<keyword evidence="1" id="KW-0862">Zinc</keyword>
<accession>A0A6A5SPT2</accession>
<evidence type="ECO:0000313" key="5">
    <source>
        <dbReference type="Proteomes" id="UP000800038"/>
    </source>
</evidence>
<keyword evidence="5" id="KW-1185">Reference proteome</keyword>